<proteinExistence type="inferred from homology"/>
<dbReference type="KEGG" id="cmah:C1I91_18505"/>
<dbReference type="Proteomes" id="UP000286268">
    <property type="component" value="Chromosome"/>
</dbReference>
<dbReference type="InterPro" id="IPR011990">
    <property type="entry name" value="TPR-like_helical_dom_sf"/>
</dbReference>
<dbReference type="OrthoDB" id="5516148at2"/>
<dbReference type="InterPro" id="IPR001387">
    <property type="entry name" value="Cro/C1-type_HTH"/>
</dbReference>
<keyword evidence="4 6" id="KW-0802">TPR repeat</keyword>
<evidence type="ECO:0000256" key="5">
    <source>
        <dbReference type="ARBA" id="ARBA00038253"/>
    </source>
</evidence>
<dbReference type="PANTHER" id="PTHR46630:SF1">
    <property type="entry name" value="TETRATRICOPEPTIDE REPEAT PROTEIN 29"/>
    <property type="match status" value="1"/>
</dbReference>
<dbReference type="SMART" id="SM00028">
    <property type="entry name" value="TPR"/>
    <property type="match status" value="4"/>
</dbReference>
<dbReference type="Pfam" id="PF13181">
    <property type="entry name" value="TPR_8"/>
    <property type="match status" value="2"/>
</dbReference>
<evidence type="ECO:0000256" key="6">
    <source>
        <dbReference type="PROSITE-ProRule" id="PRU00339"/>
    </source>
</evidence>
<dbReference type="EMBL" id="CP025746">
    <property type="protein sequence ID" value="QAA33478.1"/>
    <property type="molecule type" value="Genomic_DNA"/>
</dbReference>
<reference evidence="8 9" key="1">
    <citation type="submission" date="2018-01" db="EMBL/GenBank/DDBJ databases">
        <title>Genome Sequencing and Assembly of Anaerobacter polyendosporus strain CT4.</title>
        <authorList>
            <person name="Tachaapaikoon C."/>
            <person name="Sutheeworapong S."/>
            <person name="Jenjaroenpun P."/>
            <person name="Wongsurawat T."/>
            <person name="Nookeaw I."/>
            <person name="Cheawchanlertfa P."/>
            <person name="Kosugi A."/>
            <person name="Cheevadhanarak S."/>
            <person name="Ratanakhanokchai K."/>
        </authorList>
    </citation>
    <scope>NUCLEOTIDE SEQUENCE [LARGE SCALE GENOMIC DNA]</scope>
    <source>
        <strain evidence="8 9">CT4</strain>
    </source>
</reference>
<evidence type="ECO:0000259" key="7">
    <source>
        <dbReference type="PROSITE" id="PS50943"/>
    </source>
</evidence>
<dbReference type="SUPFAM" id="SSF48452">
    <property type="entry name" value="TPR-like"/>
    <property type="match status" value="2"/>
</dbReference>
<dbReference type="Pfam" id="PF13174">
    <property type="entry name" value="TPR_6"/>
    <property type="match status" value="1"/>
</dbReference>
<evidence type="ECO:0000256" key="1">
    <source>
        <dbReference type="ARBA" id="ARBA00004496"/>
    </source>
</evidence>
<protein>
    <recommendedName>
        <fullName evidence="7">HTH cro/C1-type domain-containing protein</fullName>
    </recommendedName>
</protein>
<dbReference type="InterPro" id="IPR010982">
    <property type="entry name" value="Lambda_DNA-bd_dom_sf"/>
</dbReference>
<dbReference type="Gene3D" id="1.25.40.10">
    <property type="entry name" value="Tetratricopeptide repeat domain"/>
    <property type="match status" value="2"/>
</dbReference>
<dbReference type="PANTHER" id="PTHR46630">
    <property type="entry name" value="TETRATRICOPEPTIDE REPEAT PROTEIN 29"/>
    <property type="match status" value="1"/>
</dbReference>
<keyword evidence="2" id="KW-0963">Cytoplasm</keyword>
<organism evidence="8 9">
    <name type="scientific">Clostridium manihotivorum</name>
    <dbReference type="NCBI Taxonomy" id="2320868"/>
    <lineage>
        <taxon>Bacteria</taxon>
        <taxon>Bacillati</taxon>
        <taxon>Bacillota</taxon>
        <taxon>Clostridia</taxon>
        <taxon>Eubacteriales</taxon>
        <taxon>Clostridiaceae</taxon>
        <taxon>Clostridium</taxon>
    </lineage>
</organism>
<feature type="domain" description="HTH cro/C1-type" evidence="7">
    <location>
        <begin position="10"/>
        <end position="63"/>
    </location>
</feature>
<sequence>MEFYSPSEKIRLMRKKFRVNQAELEGINMTRAFISMMESGKRTVSKASSKALAEKFNEIAKRISVNLNLDDEYFSRKPEEDARLYCEEQLANGESLSYKKLDELMAITKKFNLVDILARVYEVNGKKYVKEQNDVNAFINFSNALGKYKELRDDKAQGSVYNNLGNCKLRKKEYDEAIFYYKQAIELGATEKDSVIYIKASLNLALCYNEKKDYKKGLDLIDNNVLRNEEEVNIKIINEAKLTRAIILNSLNRGEEAVKEYFSLIDRIKDTDDILLAYVYNNLSDYYYNIGDYSKSLHYISQAQRIKSLVDKRTLPNTLNTKGKIFLRQGMYEESIMLFQLAIDIALEHKQFNMVLENYKELVNVYEYEQEWEKIREITKAFLENIESNHVELGKKYALYKLTEVSLRLGDNEEAVNTLKKLDSLLID</sequence>
<evidence type="ECO:0000256" key="4">
    <source>
        <dbReference type="ARBA" id="ARBA00022803"/>
    </source>
</evidence>
<dbReference type="RefSeq" id="WP_128214201.1">
    <property type="nucleotide sequence ID" value="NZ_CP025746.1"/>
</dbReference>
<dbReference type="Pfam" id="PF00515">
    <property type="entry name" value="TPR_1"/>
    <property type="match status" value="1"/>
</dbReference>
<dbReference type="PROSITE" id="PS50943">
    <property type="entry name" value="HTH_CROC1"/>
    <property type="match status" value="1"/>
</dbReference>
<keyword evidence="3" id="KW-0677">Repeat</keyword>
<dbReference type="AlphaFoldDB" id="A0A3R5X3D2"/>
<evidence type="ECO:0000256" key="3">
    <source>
        <dbReference type="ARBA" id="ARBA00022737"/>
    </source>
</evidence>
<feature type="repeat" description="TPR" evidence="6">
    <location>
        <begin position="158"/>
        <end position="191"/>
    </location>
</feature>
<name>A0A3R5X3D2_9CLOT</name>
<dbReference type="PROSITE" id="PS50005">
    <property type="entry name" value="TPR"/>
    <property type="match status" value="1"/>
</dbReference>
<dbReference type="InterPro" id="IPR051476">
    <property type="entry name" value="Bac_ResReg_Asp_Phosphatase"/>
</dbReference>
<dbReference type="GO" id="GO:0003677">
    <property type="term" value="F:DNA binding"/>
    <property type="evidence" value="ECO:0007669"/>
    <property type="project" value="InterPro"/>
</dbReference>
<gene>
    <name evidence="8" type="ORF">C1I91_18505</name>
</gene>
<keyword evidence="9" id="KW-1185">Reference proteome</keyword>
<evidence type="ECO:0000313" key="8">
    <source>
        <dbReference type="EMBL" id="QAA33478.1"/>
    </source>
</evidence>
<accession>A0A3R5X3D2</accession>
<dbReference type="GO" id="GO:0005737">
    <property type="term" value="C:cytoplasm"/>
    <property type="evidence" value="ECO:0007669"/>
    <property type="project" value="UniProtKB-SubCell"/>
</dbReference>
<dbReference type="CDD" id="cd00093">
    <property type="entry name" value="HTH_XRE"/>
    <property type="match status" value="1"/>
</dbReference>
<comment type="subcellular location">
    <subcellularLocation>
        <location evidence="1">Cytoplasm</location>
    </subcellularLocation>
</comment>
<evidence type="ECO:0000256" key="2">
    <source>
        <dbReference type="ARBA" id="ARBA00022490"/>
    </source>
</evidence>
<comment type="similarity">
    <text evidence="5">Belongs to the Rap family.</text>
</comment>
<dbReference type="InterPro" id="IPR019734">
    <property type="entry name" value="TPR_rpt"/>
</dbReference>
<evidence type="ECO:0000313" key="9">
    <source>
        <dbReference type="Proteomes" id="UP000286268"/>
    </source>
</evidence>
<dbReference type="SUPFAM" id="SSF47413">
    <property type="entry name" value="lambda repressor-like DNA-binding domains"/>
    <property type="match status" value="1"/>
</dbReference>